<keyword evidence="5 11" id="KW-0479">Metal-binding</keyword>
<dbReference type="EMBL" id="NHYD01001485">
    <property type="protein sequence ID" value="PPQ91063.1"/>
    <property type="molecule type" value="Genomic_DNA"/>
</dbReference>
<feature type="active site" evidence="10">
    <location>
        <position position="410"/>
    </location>
</feature>
<evidence type="ECO:0000256" key="9">
    <source>
        <dbReference type="ARBA" id="ARBA00023145"/>
    </source>
</evidence>
<evidence type="ECO:0000256" key="2">
    <source>
        <dbReference type="ARBA" id="ARBA00006006"/>
    </source>
</evidence>
<feature type="binding site" evidence="11">
    <location>
        <position position="438"/>
    </location>
    <ligand>
        <name>Zn(2+)</name>
        <dbReference type="ChEBI" id="CHEBI:29105"/>
        <note>catalytic</note>
    </ligand>
</feature>
<feature type="binding site" evidence="11">
    <location>
        <position position="413"/>
    </location>
    <ligand>
        <name>Zn(2+)</name>
        <dbReference type="ChEBI" id="CHEBI:29105"/>
        <note>catalytic</note>
    </ligand>
</feature>
<dbReference type="GO" id="GO:0005615">
    <property type="term" value="C:extracellular space"/>
    <property type="evidence" value="ECO:0007669"/>
    <property type="project" value="InterPro"/>
</dbReference>
<evidence type="ECO:0000256" key="7">
    <source>
        <dbReference type="ARBA" id="ARBA00022833"/>
    </source>
</evidence>
<gene>
    <name evidence="13" type="ORF">CVT25_014731</name>
</gene>
<evidence type="ECO:0000256" key="1">
    <source>
        <dbReference type="ARBA" id="ARBA00004613"/>
    </source>
</evidence>
<dbReference type="Proteomes" id="UP000283269">
    <property type="component" value="Unassembled WGS sequence"/>
</dbReference>
<dbReference type="InParanoid" id="A0A409XJW2"/>
<keyword evidence="6 12" id="KW-0378">Hydrolase</keyword>
<dbReference type="InterPro" id="IPR050371">
    <property type="entry name" value="Fungal_virulence_M36"/>
</dbReference>
<keyword evidence="4 12" id="KW-0645">Protease</keyword>
<name>A0A409XJW2_PSICY</name>
<comment type="cofactor">
    <cofactor evidence="11">
        <name>Zn(2+)</name>
        <dbReference type="ChEBI" id="CHEBI:29105"/>
    </cofactor>
    <text evidence="11">Binds 1 zinc ion per subunit.</text>
</comment>
<dbReference type="AlphaFoldDB" id="A0A409XJW2"/>
<keyword evidence="8 12" id="KW-0482">Metalloprotease</keyword>
<dbReference type="GO" id="GO:0006508">
    <property type="term" value="P:proteolysis"/>
    <property type="evidence" value="ECO:0007669"/>
    <property type="project" value="UniProtKB-KW"/>
</dbReference>
<evidence type="ECO:0000256" key="3">
    <source>
        <dbReference type="ARBA" id="ARBA00022525"/>
    </source>
</evidence>
<keyword evidence="9 12" id="KW-0865">Zymogen</keyword>
<dbReference type="InterPro" id="IPR001842">
    <property type="entry name" value="Peptidase_M36"/>
</dbReference>
<dbReference type="GO" id="GO:0004222">
    <property type="term" value="F:metalloendopeptidase activity"/>
    <property type="evidence" value="ECO:0007669"/>
    <property type="project" value="InterPro"/>
</dbReference>
<feature type="binding site" evidence="11">
    <location>
        <position position="231"/>
    </location>
    <ligand>
        <name>Zn(2+)</name>
        <dbReference type="ChEBI" id="CHEBI:29105"/>
        <note>catalytic</note>
    </ligand>
</feature>
<feature type="chain" id="PRO_5018807791" description="Extracellular metalloproteinase" evidence="12">
    <location>
        <begin position="26"/>
        <end position="604"/>
    </location>
</feature>
<evidence type="ECO:0000256" key="11">
    <source>
        <dbReference type="PIRSR" id="PIRSR601842-2"/>
    </source>
</evidence>
<proteinExistence type="inferred from homology"/>
<dbReference type="PANTHER" id="PTHR33478">
    <property type="entry name" value="EXTRACELLULAR METALLOPROTEINASE MEP"/>
    <property type="match status" value="1"/>
</dbReference>
<keyword evidence="3 12" id="KW-0964">Secreted</keyword>
<feature type="signal peptide" evidence="12">
    <location>
        <begin position="1"/>
        <end position="25"/>
    </location>
</feature>
<evidence type="ECO:0000256" key="5">
    <source>
        <dbReference type="ARBA" id="ARBA00022723"/>
    </source>
</evidence>
<dbReference type="PANTHER" id="PTHR33478:SF1">
    <property type="entry name" value="EXTRACELLULAR METALLOPROTEINASE MEP"/>
    <property type="match status" value="1"/>
</dbReference>
<dbReference type="Gene3D" id="1.10.390.10">
    <property type="entry name" value="Neutral Protease Domain 2"/>
    <property type="match status" value="1"/>
</dbReference>
<keyword evidence="14" id="KW-1185">Reference proteome</keyword>
<evidence type="ECO:0000313" key="14">
    <source>
        <dbReference type="Proteomes" id="UP000283269"/>
    </source>
</evidence>
<dbReference type="EC" id="3.4.24.-" evidence="12"/>
<comment type="caution">
    <text evidence="13">The sequence shown here is derived from an EMBL/GenBank/DDBJ whole genome shotgun (WGS) entry which is preliminary data.</text>
</comment>
<evidence type="ECO:0000256" key="4">
    <source>
        <dbReference type="ARBA" id="ARBA00022670"/>
    </source>
</evidence>
<dbReference type="STRING" id="93625.A0A409XJW2"/>
<comment type="similarity">
    <text evidence="2 12">Belongs to the peptidase M36 family.</text>
</comment>
<sequence>MVSFSGSFFSSIIVAAVLSATCVDAAPWPIHARHATHRTRHIGKRALKIESYHPKSTFKTFGDNGATVPSGNSLVGSSNPLKDSAFSYVNSLGISADDVTYKSGFQAGANRVAYLKQSINGIPLANAVANVAFNGDTVVSYGSSFVDAKTAKIAPAEPTVGWRSVLSKIEDSLEGKYNGFNATLEYLAQSDGSVALTHVIQIQNEETNAWYEAYIDAHSGALLSVTDFVNDASYTALPLTKVSFEDGVETIVDPEDPEASPLGWHSVGNGESTTTSGNNVLAFKGQKVSAQTAAGLNFNAEYDDTKEPTDATNVNAARTNAFFVANAVHDFAYRYGFTESAFNFQLSNQGKGGRQNDRVLLSVQDASGVNNANFATPPDGQSGICRMFVWNLTPPVNRDGSMENDIIVHELAHGITNRLTGGGTGRCLQTTESGGLGEGWGDAMANWMVQKSAQTVDFAIGAYVTGDARGIRSAPYSVNTATNPLTYASLQRLNQVHEIGEVWANMLHNVYAALVAELGFSSDKLTNPDGPEGNIVFMRLYMDALSLQPCNPTFVEARDAWIQADQNRYGGANTCTVVKAFASRGLGLRASAAFTDDATLPAGC</sequence>
<evidence type="ECO:0000256" key="6">
    <source>
        <dbReference type="ARBA" id="ARBA00022801"/>
    </source>
</evidence>
<reference evidence="13 14" key="1">
    <citation type="journal article" date="2018" name="Evol. Lett.">
        <title>Horizontal gene cluster transfer increased hallucinogenic mushroom diversity.</title>
        <authorList>
            <person name="Reynolds H.T."/>
            <person name="Vijayakumar V."/>
            <person name="Gluck-Thaler E."/>
            <person name="Korotkin H.B."/>
            <person name="Matheny P.B."/>
            <person name="Slot J.C."/>
        </authorList>
    </citation>
    <scope>NUCLEOTIDE SEQUENCE [LARGE SCALE GENOMIC DNA]</scope>
    <source>
        <strain evidence="13 14">2631</strain>
    </source>
</reference>
<organism evidence="13 14">
    <name type="scientific">Psilocybe cyanescens</name>
    <dbReference type="NCBI Taxonomy" id="93625"/>
    <lineage>
        <taxon>Eukaryota</taxon>
        <taxon>Fungi</taxon>
        <taxon>Dikarya</taxon>
        <taxon>Basidiomycota</taxon>
        <taxon>Agaricomycotina</taxon>
        <taxon>Agaricomycetes</taxon>
        <taxon>Agaricomycetidae</taxon>
        <taxon>Agaricales</taxon>
        <taxon>Agaricineae</taxon>
        <taxon>Strophariaceae</taxon>
        <taxon>Psilocybe</taxon>
    </lineage>
</organism>
<dbReference type="OrthoDB" id="3227768at2759"/>
<protein>
    <recommendedName>
        <fullName evidence="12">Extracellular metalloproteinase</fullName>
        <ecNumber evidence="12">3.4.24.-</ecNumber>
    </recommendedName>
    <alternativeName>
        <fullName evidence="12">Fungalysin</fullName>
    </alternativeName>
</protein>
<evidence type="ECO:0000256" key="8">
    <source>
        <dbReference type="ARBA" id="ARBA00023049"/>
    </source>
</evidence>
<comment type="subcellular location">
    <subcellularLocation>
        <location evidence="1 12">Secreted</location>
    </subcellularLocation>
</comment>
<dbReference type="SUPFAM" id="SSF55486">
    <property type="entry name" value="Metalloproteases ('zincins'), catalytic domain"/>
    <property type="match status" value="1"/>
</dbReference>
<dbReference type="GO" id="GO:0008270">
    <property type="term" value="F:zinc ion binding"/>
    <property type="evidence" value="ECO:0007669"/>
    <property type="project" value="InterPro"/>
</dbReference>
<dbReference type="Gene3D" id="3.10.170.10">
    <property type="match status" value="1"/>
</dbReference>
<evidence type="ECO:0000313" key="13">
    <source>
        <dbReference type="EMBL" id="PPQ91063.1"/>
    </source>
</evidence>
<dbReference type="Pfam" id="PF02128">
    <property type="entry name" value="Peptidase_M36"/>
    <property type="match status" value="1"/>
</dbReference>
<dbReference type="PRINTS" id="PR00999">
    <property type="entry name" value="FUNGALYSIN"/>
</dbReference>
<dbReference type="CDD" id="cd09596">
    <property type="entry name" value="M36"/>
    <property type="match status" value="1"/>
</dbReference>
<keyword evidence="12" id="KW-0732">Signal</keyword>
<accession>A0A409XJW2</accession>
<feature type="binding site" evidence="11">
    <location>
        <position position="409"/>
    </location>
    <ligand>
        <name>Zn(2+)</name>
        <dbReference type="ChEBI" id="CHEBI:29105"/>
        <note>catalytic</note>
    </ligand>
</feature>
<evidence type="ECO:0000256" key="12">
    <source>
        <dbReference type="RuleBase" id="RU364017"/>
    </source>
</evidence>
<keyword evidence="7 11" id="KW-0862">Zinc</keyword>
<evidence type="ECO:0000256" key="10">
    <source>
        <dbReference type="PIRSR" id="PIRSR601842-1"/>
    </source>
</evidence>
<dbReference type="InterPro" id="IPR027268">
    <property type="entry name" value="Peptidase_M4/M1_CTD_sf"/>
</dbReference>